<dbReference type="GO" id="GO:1990966">
    <property type="term" value="P:ATP generation from poly-ADP-D-ribose"/>
    <property type="evidence" value="ECO:0007669"/>
    <property type="project" value="TreeGrafter"/>
</dbReference>
<dbReference type="AlphaFoldDB" id="A0AAV3QMY1"/>
<comment type="similarity">
    <text evidence="1">Belongs to the poly(ADP-ribose) glycohydrolase family.</text>
</comment>
<evidence type="ECO:0000256" key="5">
    <source>
        <dbReference type="PIRSR" id="PIRSR607724-2"/>
    </source>
</evidence>
<evidence type="ECO:0000256" key="4">
    <source>
        <dbReference type="PIRSR" id="PIRSR607724-1"/>
    </source>
</evidence>
<name>A0AAV3QMY1_LITER</name>
<sequence length="474" mass="53859">MLLENHYHNSLVNGIPTGLRLLDTQMSGIVVLSQVQTEWPVLVHRDPIETSGSRCPLDACSSSAQKMVFNLNTLLACSFFCLFPSTNRNIGNLRAINFDMLFVSLHQKPDEKQRNKIKCIVHYFERIFSEMPTGNVSFERKVTALEYKSSRLSYPNARFWRKSTVPLCRFEVRTSGFIEDQPYEAIEVDFANKLLGGGALKRGCVQEEIRFMINPELISGILFLPAMKENEAIEMVGAERFANYTGYSSSFVFSGNHVDQRDIDSMGRRKTRIIAIDALRLPGKRQYELELILREINKAFCGFLDQRKDDEYQKLFLDEGISGSVTSEVVIHRITLQNSTNTCMMPVEDAIMSSTVAKSSDHEWTSSLMKFKSESQENQNEIGIATGNWGCGAFGGDPEIKTMIQWLAASQALRPFVLCYTFGLESLDNLDEVVNVIASRKYTVGDLWNMFVKYTSKRVKRKTVDGFFQWLLST</sequence>
<dbReference type="Proteomes" id="UP001454036">
    <property type="component" value="Unassembled WGS sequence"/>
</dbReference>
<dbReference type="Pfam" id="PF05028">
    <property type="entry name" value="PARG_cat_C"/>
    <property type="match status" value="1"/>
</dbReference>
<dbReference type="GO" id="GO:0004649">
    <property type="term" value="F:poly(ADP-ribose) glycohydrolase activity"/>
    <property type="evidence" value="ECO:0007669"/>
    <property type="project" value="UniProtKB-EC"/>
</dbReference>
<feature type="binding site" evidence="5">
    <location>
        <position position="192"/>
    </location>
    <ligand>
        <name>substrate</name>
    </ligand>
</feature>
<dbReference type="PANTHER" id="PTHR12837:SF0">
    <property type="entry name" value="POLY(ADP-RIBOSE) GLYCOHYDROLASE"/>
    <property type="match status" value="1"/>
</dbReference>
<dbReference type="PANTHER" id="PTHR12837">
    <property type="entry name" value="POLY ADP-RIBOSE GLYCOHYDROLASE"/>
    <property type="match status" value="1"/>
</dbReference>
<feature type="active site" evidence="4">
    <location>
        <position position="208"/>
    </location>
</feature>
<feature type="domain" description="PARG catalytic Macro" evidence="6">
    <location>
        <begin position="159"/>
        <end position="428"/>
    </location>
</feature>
<feature type="binding site" evidence="5">
    <location>
        <position position="247"/>
    </location>
    <ligand>
        <name>substrate</name>
    </ligand>
</feature>
<gene>
    <name evidence="8" type="ORF">LIER_20018</name>
</gene>
<dbReference type="GO" id="GO:0005975">
    <property type="term" value="P:carbohydrate metabolic process"/>
    <property type="evidence" value="ECO:0007669"/>
    <property type="project" value="InterPro"/>
</dbReference>
<comment type="caution">
    <text evidence="8">The sequence shown here is derived from an EMBL/GenBank/DDBJ whole genome shotgun (WGS) entry which is preliminary data.</text>
</comment>
<dbReference type="EMBL" id="BAABME010005020">
    <property type="protein sequence ID" value="GAA0164361.1"/>
    <property type="molecule type" value="Genomic_DNA"/>
</dbReference>
<dbReference type="InterPro" id="IPR007724">
    <property type="entry name" value="Poly_GlycHdrlase"/>
</dbReference>
<dbReference type="InterPro" id="IPR048362">
    <property type="entry name" value="PARG_helical"/>
</dbReference>
<dbReference type="EC" id="3.2.1.143" evidence="2"/>
<dbReference type="GO" id="GO:0005737">
    <property type="term" value="C:cytoplasm"/>
    <property type="evidence" value="ECO:0007669"/>
    <property type="project" value="TreeGrafter"/>
</dbReference>
<organism evidence="8 9">
    <name type="scientific">Lithospermum erythrorhizon</name>
    <name type="common">Purple gromwell</name>
    <name type="synonym">Lithospermum officinale var. erythrorhizon</name>
    <dbReference type="NCBI Taxonomy" id="34254"/>
    <lineage>
        <taxon>Eukaryota</taxon>
        <taxon>Viridiplantae</taxon>
        <taxon>Streptophyta</taxon>
        <taxon>Embryophyta</taxon>
        <taxon>Tracheophyta</taxon>
        <taxon>Spermatophyta</taxon>
        <taxon>Magnoliopsida</taxon>
        <taxon>eudicotyledons</taxon>
        <taxon>Gunneridae</taxon>
        <taxon>Pentapetalae</taxon>
        <taxon>asterids</taxon>
        <taxon>lamiids</taxon>
        <taxon>Boraginales</taxon>
        <taxon>Boraginaceae</taxon>
        <taxon>Boraginoideae</taxon>
        <taxon>Lithospermeae</taxon>
        <taxon>Lithospermum</taxon>
    </lineage>
</organism>
<evidence type="ECO:0000256" key="2">
    <source>
        <dbReference type="ARBA" id="ARBA00012255"/>
    </source>
</evidence>
<evidence type="ECO:0000259" key="6">
    <source>
        <dbReference type="Pfam" id="PF05028"/>
    </source>
</evidence>
<proteinExistence type="inferred from homology"/>
<feature type="active site" evidence="4">
    <location>
        <position position="189"/>
    </location>
</feature>
<evidence type="ECO:0000313" key="9">
    <source>
        <dbReference type="Proteomes" id="UP001454036"/>
    </source>
</evidence>
<protein>
    <recommendedName>
        <fullName evidence="2">poly(ADP-ribose) glycohydrolase</fullName>
        <ecNumber evidence="2">3.2.1.143</ecNumber>
    </recommendedName>
</protein>
<evidence type="ECO:0000259" key="7">
    <source>
        <dbReference type="Pfam" id="PF20811"/>
    </source>
</evidence>
<evidence type="ECO:0000256" key="1">
    <source>
        <dbReference type="ARBA" id="ARBA00009545"/>
    </source>
</evidence>
<dbReference type="GO" id="GO:0005634">
    <property type="term" value="C:nucleus"/>
    <property type="evidence" value="ECO:0007669"/>
    <property type="project" value="TreeGrafter"/>
</dbReference>
<evidence type="ECO:0000256" key="3">
    <source>
        <dbReference type="ARBA" id="ARBA00022801"/>
    </source>
</evidence>
<feature type="binding site" evidence="5">
    <location>
        <position position="206"/>
    </location>
    <ligand>
        <name>substrate</name>
    </ligand>
</feature>
<feature type="active site" evidence="4">
    <location>
        <position position="207"/>
    </location>
</feature>
<dbReference type="GO" id="GO:0006282">
    <property type="term" value="P:regulation of DNA repair"/>
    <property type="evidence" value="ECO:0007669"/>
    <property type="project" value="InterPro"/>
</dbReference>
<keyword evidence="3" id="KW-0378">Hydrolase</keyword>
<dbReference type="Pfam" id="PF20811">
    <property type="entry name" value="PARG_cat_N"/>
    <property type="match status" value="1"/>
</dbReference>
<feature type="domain" description="PARG helical" evidence="7">
    <location>
        <begin position="72"/>
        <end position="140"/>
    </location>
</feature>
<reference evidence="8 9" key="1">
    <citation type="submission" date="2024-01" db="EMBL/GenBank/DDBJ databases">
        <title>The complete chloroplast genome sequence of Lithospermum erythrorhizon: insights into the phylogenetic relationship among Boraginaceae species and the maternal lineages of purple gromwells.</title>
        <authorList>
            <person name="Okada T."/>
            <person name="Watanabe K."/>
        </authorList>
    </citation>
    <scope>NUCLEOTIDE SEQUENCE [LARGE SCALE GENOMIC DNA]</scope>
</reference>
<keyword evidence="9" id="KW-1185">Reference proteome</keyword>
<evidence type="ECO:0000313" key="8">
    <source>
        <dbReference type="EMBL" id="GAA0164361.1"/>
    </source>
</evidence>
<dbReference type="GO" id="GO:0009225">
    <property type="term" value="P:nucleotide-sugar metabolic process"/>
    <property type="evidence" value="ECO:0007669"/>
    <property type="project" value="TreeGrafter"/>
</dbReference>
<accession>A0AAV3QMY1</accession>
<keyword evidence="8" id="KW-0326">Glycosidase</keyword>
<dbReference type="InterPro" id="IPR046372">
    <property type="entry name" value="PARG_cat_C"/>
</dbReference>